<dbReference type="InterPro" id="IPR036249">
    <property type="entry name" value="Thioredoxin-like_sf"/>
</dbReference>
<keyword evidence="3" id="KW-0479">Metal-binding</keyword>
<reference evidence="6 7" key="1">
    <citation type="submission" date="2015-11" db="EMBL/GenBank/DDBJ databases">
        <authorList>
            <person name="Zhang Y."/>
            <person name="Guo Z."/>
        </authorList>
    </citation>
    <scope>NUCLEOTIDE SEQUENCE [LARGE SCALE GENOMIC DNA]</scope>
    <source>
        <strain evidence="6 7">KCTC 32221</strain>
    </source>
</reference>
<evidence type="ECO:0000256" key="2">
    <source>
        <dbReference type="ARBA" id="ARBA00023008"/>
    </source>
</evidence>
<feature type="binding site" evidence="3">
    <location>
        <position position="177"/>
    </location>
    <ligand>
        <name>Cu cation</name>
        <dbReference type="ChEBI" id="CHEBI:23378"/>
    </ligand>
</feature>
<feature type="disulfide bond" description="Redox-active" evidence="4">
    <location>
        <begin position="85"/>
        <end position="89"/>
    </location>
</feature>
<accession>A0A0S2KBX6</accession>
<feature type="binding site" evidence="3">
    <location>
        <position position="85"/>
    </location>
    <ligand>
        <name>Cu cation</name>
        <dbReference type="ChEBI" id="CHEBI:23378"/>
    </ligand>
</feature>
<organism evidence="6 7">
    <name type="scientific">Pseudohongiella spirulinae</name>
    <dbReference type="NCBI Taxonomy" id="1249552"/>
    <lineage>
        <taxon>Bacteria</taxon>
        <taxon>Pseudomonadati</taxon>
        <taxon>Pseudomonadota</taxon>
        <taxon>Gammaproteobacteria</taxon>
        <taxon>Pseudomonadales</taxon>
        <taxon>Pseudohongiellaceae</taxon>
        <taxon>Pseudohongiella</taxon>
    </lineage>
</organism>
<keyword evidence="4" id="KW-1015">Disulfide bond</keyword>
<comment type="similarity">
    <text evidence="1">Belongs to the SCO1/2 family.</text>
</comment>
<evidence type="ECO:0000256" key="1">
    <source>
        <dbReference type="ARBA" id="ARBA00010996"/>
    </source>
</evidence>
<dbReference type="AlphaFoldDB" id="A0A0S2KBX6"/>
<dbReference type="STRING" id="1249552.PS2015_1156"/>
<dbReference type="PATRIC" id="fig|1249552.3.peg.1162"/>
<evidence type="ECO:0000259" key="5">
    <source>
        <dbReference type="PROSITE" id="PS51352"/>
    </source>
</evidence>
<evidence type="ECO:0000313" key="6">
    <source>
        <dbReference type="EMBL" id="ALO45816.1"/>
    </source>
</evidence>
<dbReference type="InterPro" id="IPR003782">
    <property type="entry name" value="SCO1/SenC"/>
</dbReference>
<evidence type="ECO:0000256" key="3">
    <source>
        <dbReference type="PIRSR" id="PIRSR603782-1"/>
    </source>
</evidence>
<dbReference type="InterPro" id="IPR013766">
    <property type="entry name" value="Thioredoxin_domain"/>
</dbReference>
<dbReference type="GO" id="GO:0046872">
    <property type="term" value="F:metal ion binding"/>
    <property type="evidence" value="ECO:0007669"/>
    <property type="project" value="UniProtKB-KW"/>
</dbReference>
<proteinExistence type="inferred from homology"/>
<name>A0A0S2KBX6_9GAMM</name>
<keyword evidence="2 3" id="KW-0186">Copper</keyword>
<dbReference type="Proteomes" id="UP000065641">
    <property type="component" value="Chromosome"/>
</dbReference>
<sequence length="218" mass="23897">MNRLLFGVLVIVALGAGIVANTVFRGPDSGVSRVAETAVPEVGGLVLRDARELPPFELLDINGDIFRETDFAGDWSFLYFGFTYCPDICPTSLVEMEKLKQRLGESHPELTPQFYLVSVDPLRDTPERLREYVSFFDPEFRGLTGEMAEIDKFADAAAVVYQLPSDAQAGGDYEVGHSSTIVVIDPAGDVRAILTPPLRAANLASDFAAIEAWWVSHN</sequence>
<dbReference type="Gene3D" id="3.40.30.10">
    <property type="entry name" value="Glutaredoxin"/>
    <property type="match status" value="1"/>
</dbReference>
<dbReference type="OrthoDB" id="9790194at2"/>
<dbReference type="EMBL" id="CP013189">
    <property type="protein sequence ID" value="ALO45816.1"/>
    <property type="molecule type" value="Genomic_DNA"/>
</dbReference>
<feature type="domain" description="Thioredoxin" evidence="5">
    <location>
        <begin position="47"/>
        <end position="212"/>
    </location>
</feature>
<keyword evidence="7" id="KW-1185">Reference proteome</keyword>
<dbReference type="SUPFAM" id="SSF52833">
    <property type="entry name" value="Thioredoxin-like"/>
    <property type="match status" value="1"/>
</dbReference>
<evidence type="ECO:0000256" key="4">
    <source>
        <dbReference type="PIRSR" id="PIRSR603782-2"/>
    </source>
</evidence>
<gene>
    <name evidence="6" type="ORF">PS2015_1156</name>
</gene>
<dbReference type="CDD" id="cd02968">
    <property type="entry name" value="SCO"/>
    <property type="match status" value="1"/>
</dbReference>
<dbReference type="PANTHER" id="PTHR12151">
    <property type="entry name" value="ELECTRON TRANSPORT PROTIN SCO1/SENC FAMILY MEMBER"/>
    <property type="match status" value="1"/>
</dbReference>
<dbReference type="RefSeq" id="WP_058021326.1">
    <property type="nucleotide sequence ID" value="NZ_CP013189.1"/>
</dbReference>
<dbReference type="PROSITE" id="PS51352">
    <property type="entry name" value="THIOREDOXIN_2"/>
    <property type="match status" value="1"/>
</dbReference>
<evidence type="ECO:0000313" key="7">
    <source>
        <dbReference type="Proteomes" id="UP000065641"/>
    </source>
</evidence>
<protein>
    <recommendedName>
        <fullName evidence="5">Thioredoxin domain-containing protein</fullName>
    </recommendedName>
</protein>
<feature type="binding site" evidence="3">
    <location>
        <position position="89"/>
    </location>
    <ligand>
        <name>Cu cation</name>
        <dbReference type="ChEBI" id="CHEBI:23378"/>
    </ligand>
</feature>
<dbReference type="Pfam" id="PF02630">
    <property type="entry name" value="SCO1-SenC"/>
    <property type="match status" value="1"/>
</dbReference>
<dbReference type="PANTHER" id="PTHR12151:SF25">
    <property type="entry name" value="LINALOOL DEHYDRATASE_ISOMERASE DOMAIN-CONTAINING PROTEIN"/>
    <property type="match status" value="1"/>
</dbReference>
<dbReference type="KEGG" id="pspi:PS2015_1156"/>